<comment type="caution">
    <text evidence="1">The sequence shown here is derived from an EMBL/GenBank/DDBJ whole genome shotgun (WGS) entry which is preliminary data.</text>
</comment>
<proteinExistence type="predicted"/>
<name>D1W880_9BACT</name>
<keyword evidence="2" id="KW-1185">Reference proteome</keyword>
<gene>
    <name evidence="1" type="ORF">HMPREF0650_1525</name>
</gene>
<dbReference type="EMBL" id="ADEG01000092">
    <property type="protein sequence ID" value="EFA91282.1"/>
    <property type="molecule type" value="Genomic_DNA"/>
</dbReference>
<dbReference type="STRING" id="679190.HMPREF0650_1525"/>
<dbReference type="Proteomes" id="UP000005283">
    <property type="component" value="Unassembled WGS sequence"/>
</dbReference>
<protein>
    <submittedName>
        <fullName evidence="1">Uncharacterized protein</fullName>
    </submittedName>
</protein>
<evidence type="ECO:0000313" key="2">
    <source>
        <dbReference type="Proteomes" id="UP000005283"/>
    </source>
</evidence>
<dbReference type="AlphaFoldDB" id="D1W880"/>
<accession>D1W880</accession>
<organism evidence="1 2">
    <name type="scientific">Hoylesella buccalis ATCC 35310</name>
    <dbReference type="NCBI Taxonomy" id="679190"/>
    <lineage>
        <taxon>Bacteria</taxon>
        <taxon>Pseudomonadati</taxon>
        <taxon>Bacteroidota</taxon>
        <taxon>Bacteroidia</taxon>
        <taxon>Bacteroidales</taxon>
        <taxon>Prevotellaceae</taxon>
        <taxon>Hoylesella</taxon>
    </lineage>
</organism>
<reference evidence="1 2" key="1">
    <citation type="submission" date="2009-12" db="EMBL/GenBank/DDBJ databases">
        <title>Genome Sequence of Prevotella buccalis ATCC 35310.</title>
        <authorList>
            <person name="Durkin A.S."/>
            <person name="Madupu R."/>
            <person name="Torralba M."/>
            <person name="Methe B."/>
            <person name="Sutton G."/>
            <person name="Strausberg R.L."/>
            <person name="Nelson K.E."/>
        </authorList>
    </citation>
    <scope>NUCLEOTIDE SEQUENCE [LARGE SCALE GENOMIC DNA]</scope>
    <source>
        <strain evidence="1 2">ATCC 35310</strain>
    </source>
</reference>
<evidence type="ECO:0000313" key="1">
    <source>
        <dbReference type="EMBL" id="EFA91282.1"/>
    </source>
</evidence>
<sequence length="44" mass="5155">MPCNLIEFDYQSHRVWQLRSMTLAVKVMEIGFLKKNNGINQATE</sequence>